<dbReference type="EMBL" id="SSOP01000068">
    <property type="protein sequence ID" value="KAB5592345.1"/>
    <property type="molecule type" value="Genomic_DNA"/>
</dbReference>
<feature type="region of interest" description="Disordered" evidence="1">
    <location>
        <begin position="214"/>
        <end position="233"/>
    </location>
</feature>
<comment type="caution">
    <text evidence="2">The sequence shown here is derived from an EMBL/GenBank/DDBJ whole genome shotgun (WGS) entry which is preliminary data.</text>
</comment>
<sequence>MRDAIFIDLPDASPFPPVSNSATSSHGANVANGWRVAPHGQDYERSLYSSYSEDDSDDCISDDFSESSKEEAPKMKISFVGGIMTAQPVPAKPVIKRRPCPSSSSSSSSSCSASEFGSEFLESPCGCLPEDYQQQSSHRRYHSDPPRPFWDPPLALPPPALHTHDTRHSYNPQSHSADRPVFADISGLPNPLGNCGTLYPVLLAPPVSLLRDLQTQEASEKPSNSEAPQPPAELSDFGEAFEFITANDAKSFLLKLSSKASPLTFLNQIFNTLINIVQLRFAERVEDQIISRVQLVPRGALALCTIFAAHPTLDFDLVLPADFVLRRWNISRNEIEPLQPRTIAQVLDLDPASIIHGEIDATRLRSVFQAVWEQLNGGADGFIFPGGREESERYLPRNWCSLYKDYLTQSNRLRLVTRGANNDPVYINLYIKVALTLYGQEMVVGVDQSSAISAGRYQMVKRMGPGIALGETPLSPVDRTALLSLIWWKKSLSSNATERAPKIQSSHFILALAALQLVDSEEELHVARAESKAEGFSLSEVLETMLKILQYLDRAYNSPLTLTAAPVPAPRDQPVGPAMQYPFPLSLCTTMDALFSQASVKPGGLARVTPAITAMIERIQSVANSISTETGKLSSSPAASKTELADPAADETDKVVEEKKSVALGPSTSEPSAPSPQSNTDANTVAPKGAGAAVKPPGKKVTIPPPQVNSVSATGKRAPVSQKTIDRK</sequence>
<evidence type="ECO:0000256" key="1">
    <source>
        <dbReference type="SAM" id="MobiDB-lite"/>
    </source>
</evidence>
<dbReference type="Proteomes" id="UP000383932">
    <property type="component" value="Unassembled WGS sequence"/>
</dbReference>
<protein>
    <submittedName>
        <fullName evidence="2">Uncharacterized protein</fullName>
    </submittedName>
</protein>
<proteinExistence type="predicted"/>
<reference evidence="2 3" key="1">
    <citation type="journal article" date="2019" name="Fungal Biol. Biotechnol.">
        <title>Draft genome sequence of fastidious pathogen Ceratobasidium theobromae, which causes vascular-streak dieback in Theobroma cacao.</title>
        <authorList>
            <person name="Ali S.S."/>
            <person name="Asman A."/>
            <person name="Shao J."/>
            <person name="Firmansyah A.P."/>
            <person name="Susilo A.W."/>
            <person name="Rosmana A."/>
            <person name="McMahon P."/>
            <person name="Junaid M."/>
            <person name="Guest D."/>
            <person name="Kheng T.Y."/>
            <person name="Meinhardt L.W."/>
            <person name="Bailey B.A."/>
        </authorList>
    </citation>
    <scope>NUCLEOTIDE SEQUENCE [LARGE SCALE GENOMIC DNA]</scope>
    <source>
        <strain evidence="2 3">CT2</strain>
    </source>
</reference>
<organism evidence="2 3">
    <name type="scientific">Ceratobasidium theobromae</name>
    <dbReference type="NCBI Taxonomy" id="1582974"/>
    <lineage>
        <taxon>Eukaryota</taxon>
        <taxon>Fungi</taxon>
        <taxon>Dikarya</taxon>
        <taxon>Basidiomycota</taxon>
        <taxon>Agaricomycotina</taxon>
        <taxon>Agaricomycetes</taxon>
        <taxon>Cantharellales</taxon>
        <taxon>Ceratobasidiaceae</taxon>
        <taxon>Ceratobasidium</taxon>
    </lineage>
</organism>
<feature type="region of interest" description="Disordered" evidence="1">
    <location>
        <begin position="50"/>
        <end position="72"/>
    </location>
</feature>
<gene>
    <name evidence="2" type="ORF">CTheo_4226</name>
</gene>
<dbReference type="OrthoDB" id="3260743at2759"/>
<feature type="region of interest" description="Disordered" evidence="1">
    <location>
        <begin position="136"/>
        <end position="176"/>
    </location>
</feature>
<feature type="compositionally biased region" description="Polar residues" evidence="1">
    <location>
        <begin position="666"/>
        <end position="683"/>
    </location>
</feature>
<feature type="compositionally biased region" description="Basic and acidic residues" evidence="1">
    <location>
        <begin position="651"/>
        <end position="661"/>
    </location>
</feature>
<feature type="compositionally biased region" description="Acidic residues" evidence="1">
    <location>
        <begin position="52"/>
        <end position="65"/>
    </location>
</feature>
<dbReference type="AlphaFoldDB" id="A0A5N5QKR8"/>
<evidence type="ECO:0000313" key="3">
    <source>
        <dbReference type="Proteomes" id="UP000383932"/>
    </source>
</evidence>
<feature type="compositionally biased region" description="Low complexity" evidence="1">
    <location>
        <begin position="685"/>
        <end position="701"/>
    </location>
</feature>
<accession>A0A5N5QKR8</accession>
<feature type="compositionally biased region" description="Pro residues" evidence="1">
    <location>
        <begin position="146"/>
        <end position="160"/>
    </location>
</feature>
<keyword evidence="3" id="KW-1185">Reference proteome</keyword>
<name>A0A5N5QKR8_9AGAM</name>
<feature type="region of interest" description="Disordered" evidence="1">
    <location>
        <begin position="90"/>
        <end position="109"/>
    </location>
</feature>
<feature type="region of interest" description="Disordered" evidence="1">
    <location>
        <begin position="629"/>
        <end position="728"/>
    </location>
</feature>
<feature type="compositionally biased region" description="Polar residues" evidence="1">
    <location>
        <begin position="214"/>
        <end position="227"/>
    </location>
</feature>
<evidence type="ECO:0000313" key="2">
    <source>
        <dbReference type="EMBL" id="KAB5592345.1"/>
    </source>
</evidence>
<feature type="compositionally biased region" description="Polar residues" evidence="1">
    <location>
        <begin position="629"/>
        <end position="639"/>
    </location>
</feature>